<dbReference type="PROSITE" id="PS51257">
    <property type="entry name" value="PROKAR_LIPOPROTEIN"/>
    <property type="match status" value="1"/>
</dbReference>
<feature type="chain" id="PRO_5035164489" description="TonB-dependent receptor" evidence="13">
    <location>
        <begin position="29"/>
        <end position="775"/>
    </location>
</feature>
<dbReference type="InterPro" id="IPR039426">
    <property type="entry name" value="TonB-dep_rcpt-like"/>
</dbReference>
<dbReference type="InterPro" id="IPR036942">
    <property type="entry name" value="Beta-barrel_TonB_sf"/>
</dbReference>
<keyword evidence="7" id="KW-0406">Ion transport</keyword>
<dbReference type="AlphaFoldDB" id="A0A6S6XRF5"/>
<comment type="similarity">
    <text evidence="11 12">Belongs to the TonB-dependent receptor family.</text>
</comment>
<evidence type="ECO:0000256" key="4">
    <source>
        <dbReference type="ARBA" id="ARBA00022496"/>
    </source>
</evidence>
<name>A0A6S6XRF5_9PROT</name>
<dbReference type="RefSeq" id="WP_145770210.1">
    <property type="nucleotide sequence ID" value="NZ_LR778301.1"/>
</dbReference>
<dbReference type="Proteomes" id="UP000515733">
    <property type="component" value="Chromosome"/>
</dbReference>
<evidence type="ECO:0000256" key="11">
    <source>
        <dbReference type="PROSITE-ProRule" id="PRU01360"/>
    </source>
</evidence>
<keyword evidence="9 11" id="KW-0472">Membrane</keyword>
<sequence>MRYQKGKKYILKALPIMLVAAYSCGTMAAEVLEEVVVTAQKRAERLQDVPISISAISGAQLEARGIEGVANLNALAPNLMFRSNPSSNLISTVAIRGSVTGQPAIWVDPSVGMYVDGVYVGKAQGSIFDVIEIERVEVLRGPQGTLFGRNTEGGAVNFVSRKPAGVFSGSVGLEVGNRGHVVTRAAVDLPKMGIMSLSMGYRKEDRDGWVKNNTPGVGDPGKRDKEAYRLAANFEITPNLDVNYKFDHSEADNTPPPSFLYALNGWSGSFPTAYGAFLGGTIQAALTPYLTNGRPKNISTNPGNPLWEKSETDGHALTVDYRLSATNALKYIYAKREMKYQDSIDIDGSPVGVIATVVPGFNWYGDIYTRRYTDYESDSHELQWVGNTDRMNYVFGLYYFKDEATTLGPQDLGIFYGPTSAVRFQRDDYASNTKAKAWFGQIDYKVTNDLTATVGMRHTTEEKSGWTHRFMTSSFNGASTGDIINVPGYKASWSANTPVVALGYKLNETTNVYGRVARGFKSGGFSGELTDPVAIQKPYNPEKSLSMEMGVKASFLDNRAQLSAAIFHTKITDLNVTQLLPGTTSSFLTNAGKAVYKGFELEGAVLVADGWKVQGGYGYLDTKFDEYIDNALNIAGRPLIDTASNRVAPYAPKHTMTLSLDGRLAKTSFGTLRLIMDYSYTAKTYLYAANKSLTAPNAGGSYVVGTDEVPAQTNINARLLLADIPVGGPGKADFSLWVKNLTDEDKVMQKIDFGMYQTGNYQEPRTYGMSFNYKW</sequence>
<dbReference type="GO" id="GO:0009279">
    <property type="term" value="C:cell outer membrane"/>
    <property type="evidence" value="ECO:0007669"/>
    <property type="project" value="UniProtKB-SubCell"/>
</dbReference>
<keyword evidence="13" id="KW-0732">Signal</keyword>
<dbReference type="InterPro" id="IPR000531">
    <property type="entry name" value="Beta-barrel_TonB"/>
</dbReference>
<evidence type="ECO:0000256" key="9">
    <source>
        <dbReference type="ARBA" id="ARBA00023136"/>
    </source>
</evidence>
<evidence type="ECO:0000256" key="3">
    <source>
        <dbReference type="ARBA" id="ARBA00022452"/>
    </source>
</evidence>
<evidence type="ECO:0000256" key="10">
    <source>
        <dbReference type="ARBA" id="ARBA00023237"/>
    </source>
</evidence>
<dbReference type="Pfam" id="PF00593">
    <property type="entry name" value="TonB_dep_Rec_b-barrel"/>
    <property type="match status" value="1"/>
</dbReference>
<dbReference type="Pfam" id="PF07715">
    <property type="entry name" value="Plug"/>
    <property type="match status" value="1"/>
</dbReference>
<keyword evidence="8 12" id="KW-0798">TonB box</keyword>
<dbReference type="KEGG" id="doe:DENOEST_0123"/>
<gene>
    <name evidence="16" type="ORF">DENOEST_0123</name>
</gene>
<keyword evidence="10 11" id="KW-0998">Cell outer membrane</keyword>
<dbReference type="EMBL" id="LR778301">
    <property type="protein sequence ID" value="CAB1367295.1"/>
    <property type="molecule type" value="Genomic_DNA"/>
</dbReference>
<evidence type="ECO:0008006" key="18">
    <source>
        <dbReference type="Google" id="ProtNLM"/>
    </source>
</evidence>
<comment type="subcellular location">
    <subcellularLocation>
        <location evidence="1 11">Cell outer membrane</location>
        <topology evidence="1 11">Multi-pass membrane protein</topology>
    </subcellularLocation>
</comment>
<feature type="signal peptide" evidence="13">
    <location>
        <begin position="1"/>
        <end position="28"/>
    </location>
</feature>
<evidence type="ECO:0000256" key="2">
    <source>
        <dbReference type="ARBA" id="ARBA00022448"/>
    </source>
</evidence>
<evidence type="ECO:0000256" key="7">
    <source>
        <dbReference type="ARBA" id="ARBA00023065"/>
    </source>
</evidence>
<proteinExistence type="inferred from homology"/>
<keyword evidence="17" id="KW-1185">Reference proteome</keyword>
<evidence type="ECO:0000313" key="17">
    <source>
        <dbReference type="Proteomes" id="UP000515733"/>
    </source>
</evidence>
<evidence type="ECO:0000256" key="13">
    <source>
        <dbReference type="SAM" id="SignalP"/>
    </source>
</evidence>
<dbReference type="GO" id="GO:0006826">
    <property type="term" value="P:iron ion transport"/>
    <property type="evidence" value="ECO:0007669"/>
    <property type="project" value="UniProtKB-KW"/>
</dbReference>
<dbReference type="Gene3D" id="2.40.170.20">
    <property type="entry name" value="TonB-dependent receptor, beta-barrel domain"/>
    <property type="match status" value="1"/>
</dbReference>
<dbReference type="PANTHER" id="PTHR32552">
    <property type="entry name" value="FERRICHROME IRON RECEPTOR-RELATED"/>
    <property type="match status" value="1"/>
</dbReference>
<keyword evidence="5 11" id="KW-0812">Transmembrane</keyword>
<dbReference type="SUPFAM" id="SSF56935">
    <property type="entry name" value="Porins"/>
    <property type="match status" value="1"/>
</dbReference>
<dbReference type="PROSITE" id="PS52016">
    <property type="entry name" value="TONB_DEPENDENT_REC_3"/>
    <property type="match status" value="1"/>
</dbReference>
<keyword evidence="2 11" id="KW-0813">Transport</keyword>
<evidence type="ECO:0000259" key="15">
    <source>
        <dbReference type="Pfam" id="PF07715"/>
    </source>
</evidence>
<accession>A0A6S6XRF5</accession>
<dbReference type="PANTHER" id="PTHR32552:SF81">
    <property type="entry name" value="TONB-DEPENDENT OUTER MEMBRANE RECEPTOR"/>
    <property type="match status" value="1"/>
</dbReference>
<protein>
    <recommendedName>
        <fullName evidence="18">TonB-dependent receptor</fullName>
    </recommendedName>
</protein>
<evidence type="ECO:0000256" key="6">
    <source>
        <dbReference type="ARBA" id="ARBA00023004"/>
    </source>
</evidence>
<reference evidence="16 17" key="1">
    <citation type="submission" date="2020-03" db="EMBL/GenBank/DDBJ databases">
        <authorList>
            <consortium name="Genoscope - CEA"/>
            <person name="William W."/>
        </authorList>
    </citation>
    <scope>NUCLEOTIDE SEQUENCE [LARGE SCALE GENOMIC DNA]</scope>
    <source>
        <strain evidence="17">DSM 16959</strain>
    </source>
</reference>
<keyword evidence="4" id="KW-0410">Iron transport</keyword>
<dbReference type="OrthoDB" id="8538693at2"/>
<feature type="domain" description="TonB-dependent receptor-like beta-barrel" evidence="14">
    <location>
        <begin position="278"/>
        <end position="741"/>
    </location>
</feature>
<organism evidence="16 17">
    <name type="scientific">Denitratisoma oestradiolicum</name>
    <dbReference type="NCBI Taxonomy" id="311182"/>
    <lineage>
        <taxon>Bacteria</taxon>
        <taxon>Pseudomonadati</taxon>
        <taxon>Pseudomonadota</taxon>
        <taxon>Betaproteobacteria</taxon>
        <taxon>Nitrosomonadales</taxon>
        <taxon>Sterolibacteriaceae</taxon>
        <taxon>Denitratisoma</taxon>
    </lineage>
</organism>
<feature type="domain" description="TonB-dependent receptor plug" evidence="15">
    <location>
        <begin position="46"/>
        <end position="155"/>
    </location>
</feature>
<evidence type="ECO:0000256" key="12">
    <source>
        <dbReference type="RuleBase" id="RU003357"/>
    </source>
</evidence>
<evidence type="ECO:0000313" key="16">
    <source>
        <dbReference type="EMBL" id="CAB1367295.1"/>
    </source>
</evidence>
<dbReference type="InterPro" id="IPR012910">
    <property type="entry name" value="Plug_dom"/>
</dbReference>
<evidence type="ECO:0000256" key="1">
    <source>
        <dbReference type="ARBA" id="ARBA00004571"/>
    </source>
</evidence>
<keyword evidence="3 11" id="KW-1134">Transmembrane beta strand</keyword>
<keyword evidence="6" id="KW-0408">Iron</keyword>
<evidence type="ECO:0000259" key="14">
    <source>
        <dbReference type="Pfam" id="PF00593"/>
    </source>
</evidence>
<evidence type="ECO:0000256" key="8">
    <source>
        <dbReference type="ARBA" id="ARBA00023077"/>
    </source>
</evidence>
<evidence type="ECO:0000256" key="5">
    <source>
        <dbReference type="ARBA" id="ARBA00022692"/>
    </source>
</evidence>